<keyword evidence="3" id="KW-1185">Reference proteome</keyword>
<dbReference type="EMBL" id="JALN02000004">
    <property type="protein sequence ID" value="KDE96717.1"/>
    <property type="molecule type" value="Genomic_DNA"/>
</dbReference>
<accession>A0A064CDA0</accession>
<keyword evidence="1" id="KW-0472">Membrane</keyword>
<protein>
    <submittedName>
        <fullName evidence="2">Uncharacterized protein</fullName>
    </submittedName>
</protein>
<gene>
    <name evidence="2" type="ORF">Y900_030780</name>
</gene>
<keyword evidence="1" id="KW-1133">Transmembrane helix</keyword>
<feature type="transmembrane region" description="Helical" evidence="1">
    <location>
        <begin position="99"/>
        <end position="119"/>
    </location>
</feature>
<evidence type="ECO:0000313" key="3">
    <source>
        <dbReference type="Proteomes" id="UP000022835"/>
    </source>
</evidence>
<comment type="caution">
    <text evidence="2">The sequence shown here is derived from an EMBL/GenBank/DDBJ whole genome shotgun (WGS) entry which is preliminary data.</text>
</comment>
<reference evidence="2" key="1">
    <citation type="submission" date="2014-05" db="EMBL/GenBank/DDBJ databases">
        <title>Genome sequence of Mycobacterium aromaticivorans strain JS19b1T (= DSM 45407T).</title>
        <authorList>
            <person name="Kwak Y."/>
            <person name="Park G.-S."/>
            <person name="Li Q.X."/>
            <person name="Lee S.-E."/>
            <person name="Shin J.-H."/>
        </authorList>
    </citation>
    <scope>NUCLEOTIDE SEQUENCE [LARGE SCALE GENOMIC DNA]</scope>
    <source>
        <strain evidence="2">JS19b1</strain>
    </source>
</reference>
<sequence length="128" mass="14357">MPTDAAARIDAVAGRIATDWGHHGHTALTTMIAELYTDLAVLPTRYTPQQRAEMIVEAAHTTTSELTTLLDDYLYCEADRPPVTDYGWIMHTEDRHHSITAMLGSISLTVFPAFFISRFRLPGIGRRR</sequence>
<dbReference type="eggNOG" id="ENOG5031R0D">
    <property type="taxonomic scope" value="Bacteria"/>
</dbReference>
<name>A0A064CDA0_9MYCO</name>
<organism evidence="2 3">
    <name type="scientific">Mycolicibacterium aromaticivorans JS19b1 = JCM 16368</name>
    <dbReference type="NCBI Taxonomy" id="1440774"/>
    <lineage>
        <taxon>Bacteria</taxon>
        <taxon>Bacillati</taxon>
        <taxon>Actinomycetota</taxon>
        <taxon>Actinomycetes</taxon>
        <taxon>Mycobacteriales</taxon>
        <taxon>Mycobacteriaceae</taxon>
        <taxon>Mycolicibacterium</taxon>
    </lineage>
</organism>
<evidence type="ECO:0000256" key="1">
    <source>
        <dbReference type="SAM" id="Phobius"/>
    </source>
</evidence>
<dbReference type="Proteomes" id="UP000022835">
    <property type="component" value="Unassembled WGS sequence"/>
</dbReference>
<evidence type="ECO:0000313" key="2">
    <source>
        <dbReference type="EMBL" id="KDE96717.1"/>
    </source>
</evidence>
<dbReference type="AlphaFoldDB" id="A0A064CDA0"/>
<proteinExistence type="predicted"/>
<keyword evidence="1" id="KW-0812">Transmembrane</keyword>